<evidence type="ECO:0000313" key="2">
    <source>
        <dbReference type="Proteomes" id="UP000224460"/>
    </source>
</evidence>
<dbReference type="EMBL" id="PEDL01000008">
    <property type="protein sequence ID" value="PHV70719.1"/>
    <property type="molecule type" value="Genomic_DNA"/>
</dbReference>
<sequence length="255" mass="27088">MHPLLTQLFIICPLVFMAGFIDAIAGGGGIISIPAYLFAGLPIHNALGTNKMAMCFGTSVATANYIRSGKIYFKIALVAALGSFLGAAIGSSLALFISEIILKITIMTLLPLVAVFLATQKGFGRHSHTKILTPVMQFLLSFFIGFFIGIYDGLIGPGTGTFFILAFTGFLGFDLITSSGCAKISNLASNLASMLIYTFSGKVLFAIALPSAACAMLGGHLGAQLAIKGGTKWIRLFIFLVLILLFIKTAYEFFI</sequence>
<gene>
    <name evidence="1" type="ORF">CS063_09330</name>
</gene>
<dbReference type="Proteomes" id="UP000224460">
    <property type="component" value="Unassembled WGS sequence"/>
</dbReference>
<accession>A0AC61DBR5</accession>
<proteinExistence type="predicted"/>
<protein>
    <submittedName>
        <fullName evidence="1">Uncharacterized protein</fullName>
    </submittedName>
</protein>
<reference evidence="1" key="1">
    <citation type="submission" date="2017-10" db="EMBL/GenBank/DDBJ databases">
        <title>Genome sequence of cellulolytic Lachnospiraceae bacterium XHS1971 isolated from hotspring sediment.</title>
        <authorList>
            <person name="Vasudevan G."/>
            <person name="Joshi A.J."/>
            <person name="Hivarkar S."/>
            <person name="Lanjekar V.B."/>
            <person name="Dhakephalkar P.K."/>
            <person name="Dagar S."/>
        </authorList>
    </citation>
    <scope>NUCLEOTIDE SEQUENCE</scope>
    <source>
        <strain evidence="1">XHS1971</strain>
    </source>
</reference>
<name>A0AC61DBR5_9FIRM</name>
<evidence type="ECO:0000313" key="1">
    <source>
        <dbReference type="EMBL" id="PHV70719.1"/>
    </source>
</evidence>
<comment type="caution">
    <text evidence="1">The sequence shown here is derived from an EMBL/GenBank/DDBJ whole genome shotgun (WGS) entry which is preliminary data.</text>
</comment>
<organism evidence="1 2">
    <name type="scientific">Sporanaerobium hydrogeniformans</name>
    <dbReference type="NCBI Taxonomy" id="3072179"/>
    <lineage>
        <taxon>Bacteria</taxon>
        <taxon>Bacillati</taxon>
        <taxon>Bacillota</taxon>
        <taxon>Clostridia</taxon>
        <taxon>Lachnospirales</taxon>
        <taxon>Lachnospiraceae</taxon>
        <taxon>Sporanaerobium</taxon>
    </lineage>
</organism>
<keyword evidence="2" id="KW-1185">Reference proteome</keyword>